<dbReference type="PANTHER" id="PTHR11712:SF322">
    <property type="entry name" value="POLYKETIDE BETA-KETOACYL SYNTHASE 2-RELATED"/>
    <property type="match status" value="1"/>
</dbReference>
<evidence type="ECO:0000256" key="3">
    <source>
        <dbReference type="ARBA" id="ARBA00023315"/>
    </source>
</evidence>
<evidence type="ECO:0000256" key="2">
    <source>
        <dbReference type="ARBA" id="ARBA00022679"/>
    </source>
</evidence>
<reference evidence="7" key="1">
    <citation type="journal article" date="2019" name="Int. J. Syst. Evol. Microbiol.">
        <title>The Global Catalogue of Microorganisms (GCM) 10K type strain sequencing project: providing services to taxonomists for standard genome sequencing and annotation.</title>
        <authorList>
            <consortium name="The Broad Institute Genomics Platform"/>
            <consortium name="The Broad Institute Genome Sequencing Center for Infectious Disease"/>
            <person name="Wu L."/>
            <person name="Ma J."/>
        </authorList>
    </citation>
    <scope>NUCLEOTIDE SEQUENCE [LARGE SCALE GENOMIC DNA]</scope>
    <source>
        <strain evidence="7">JCM 17138</strain>
    </source>
</reference>
<dbReference type="InterPro" id="IPR020841">
    <property type="entry name" value="PKS_Beta-ketoAc_synthase_dom"/>
</dbReference>
<dbReference type="Pfam" id="PF02801">
    <property type="entry name" value="Ketoacyl-synt_C"/>
    <property type="match status" value="1"/>
</dbReference>
<accession>A0ABP7HV04</accession>
<dbReference type="Proteomes" id="UP001501009">
    <property type="component" value="Unassembled WGS sequence"/>
</dbReference>
<comment type="similarity">
    <text evidence="1 4">Belongs to the thiolase-like superfamily. Beta-ketoacyl-ACP synthases family.</text>
</comment>
<dbReference type="Gene3D" id="3.40.47.10">
    <property type="match status" value="2"/>
</dbReference>
<keyword evidence="2 4" id="KW-0808">Transferase</keyword>
<evidence type="ECO:0000256" key="4">
    <source>
        <dbReference type="RuleBase" id="RU003694"/>
    </source>
</evidence>
<dbReference type="InterPro" id="IPR016039">
    <property type="entry name" value="Thiolase-like"/>
</dbReference>
<gene>
    <name evidence="6" type="ORF">GCM10022403_042150</name>
</gene>
<evidence type="ECO:0000313" key="6">
    <source>
        <dbReference type="EMBL" id="GAA3803748.1"/>
    </source>
</evidence>
<dbReference type="EMBL" id="BAABDE010000018">
    <property type="protein sequence ID" value="GAA3803748.1"/>
    <property type="molecule type" value="Genomic_DNA"/>
</dbReference>
<sequence>MSASRVLVTGIGVVAPSGVGAEEHWASLLRGELSVAPVEGFDTSRHSAVLAGQVRGFVPAEHVDERLMVQTDRWSWMSLAAARMALDDAKYDPADHDPYATSVFLSAGSGGNEFGQREIQALWSRGRRAVGAYQSIAWFYAASTGQVSIKHGTKGPSGVVVSEAAGGLDSIGWARRALRRGTSAVLVGGTEAGITPYALTCQATSGRLSGAREPRQGYKPFDIGANGHVPGEGGAVLLLEEADAAERRSAPRVWGEIAGYGATHDAHHHEEIAPDSTQLARAVRIALDDAGVGADQVDLVVADGAGSPELDALELDALGAVFGGRATPVPVTVPQGFTGRMMAGGSSLNVATALLAMRDGFVPAVGNLDRPVPAPGLDLVQGSARRTQVRTALVVARGFGGFNSALVLRAA</sequence>
<dbReference type="InterPro" id="IPR000794">
    <property type="entry name" value="Beta-ketoacyl_synthase"/>
</dbReference>
<evidence type="ECO:0000256" key="1">
    <source>
        <dbReference type="ARBA" id="ARBA00008467"/>
    </source>
</evidence>
<feature type="domain" description="Ketosynthase family 3 (KS3)" evidence="5">
    <location>
        <begin position="3"/>
        <end position="410"/>
    </location>
</feature>
<keyword evidence="7" id="KW-1185">Reference proteome</keyword>
<dbReference type="Pfam" id="PF00109">
    <property type="entry name" value="ketoacyl-synt"/>
    <property type="match status" value="1"/>
</dbReference>
<evidence type="ECO:0000313" key="7">
    <source>
        <dbReference type="Proteomes" id="UP001501009"/>
    </source>
</evidence>
<dbReference type="SUPFAM" id="SSF53901">
    <property type="entry name" value="Thiolase-like"/>
    <property type="match status" value="2"/>
</dbReference>
<dbReference type="RefSeq" id="WP_275773457.1">
    <property type="nucleotide sequence ID" value="NZ_BAABDE010000018.1"/>
</dbReference>
<name>A0ABP7HV04_9ACTN</name>
<dbReference type="PROSITE" id="PS52004">
    <property type="entry name" value="KS3_2"/>
    <property type="match status" value="1"/>
</dbReference>
<keyword evidence="3" id="KW-0012">Acyltransferase</keyword>
<dbReference type="SMART" id="SM00825">
    <property type="entry name" value="PKS_KS"/>
    <property type="match status" value="1"/>
</dbReference>
<dbReference type="InterPro" id="IPR014031">
    <property type="entry name" value="Ketoacyl_synth_C"/>
</dbReference>
<dbReference type="PANTHER" id="PTHR11712">
    <property type="entry name" value="POLYKETIDE SYNTHASE-RELATED"/>
    <property type="match status" value="1"/>
</dbReference>
<comment type="caution">
    <text evidence="6">The sequence shown here is derived from an EMBL/GenBank/DDBJ whole genome shotgun (WGS) entry which is preliminary data.</text>
</comment>
<organism evidence="6 7">
    <name type="scientific">Streptomyces coacervatus</name>
    <dbReference type="NCBI Taxonomy" id="647381"/>
    <lineage>
        <taxon>Bacteria</taxon>
        <taxon>Bacillati</taxon>
        <taxon>Actinomycetota</taxon>
        <taxon>Actinomycetes</taxon>
        <taxon>Kitasatosporales</taxon>
        <taxon>Streptomycetaceae</taxon>
        <taxon>Streptomyces</taxon>
    </lineage>
</organism>
<proteinExistence type="inferred from homology"/>
<protein>
    <submittedName>
        <fullName evidence="6">Ketosynthase chain-length factor</fullName>
    </submittedName>
</protein>
<dbReference type="InterPro" id="IPR014030">
    <property type="entry name" value="Ketoacyl_synth_N"/>
</dbReference>
<evidence type="ECO:0000259" key="5">
    <source>
        <dbReference type="PROSITE" id="PS52004"/>
    </source>
</evidence>